<dbReference type="Pfam" id="PF04325">
    <property type="entry name" value="DUF465"/>
    <property type="match status" value="1"/>
</dbReference>
<protein>
    <recommendedName>
        <fullName evidence="3">DUF465 domain-containing protein</fullName>
    </recommendedName>
</protein>
<reference evidence="1 2" key="1">
    <citation type="submission" date="2017-11" db="EMBL/GenBank/DDBJ databases">
        <title>Draft genome sequence of magnetotactic bacterium Magnetospirillum kuznetsovii LBB-42.</title>
        <authorList>
            <person name="Grouzdev D.S."/>
            <person name="Rysina M.S."/>
            <person name="Baslerov R.V."/>
            <person name="Koziaeva V."/>
        </authorList>
    </citation>
    <scope>NUCLEOTIDE SEQUENCE [LARGE SCALE GENOMIC DNA]</scope>
    <source>
        <strain evidence="1 2">LBB-42</strain>
    </source>
</reference>
<keyword evidence="2" id="KW-1185">Reference proteome</keyword>
<comment type="caution">
    <text evidence="1">The sequence shown here is derived from an EMBL/GenBank/DDBJ whole genome shotgun (WGS) entry which is preliminary data.</text>
</comment>
<accession>A0A364NVP2</accession>
<dbReference type="EMBL" id="PGTO01000012">
    <property type="protein sequence ID" value="RAU21148.1"/>
    <property type="molecule type" value="Genomic_DNA"/>
</dbReference>
<dbReference type="OrthoDB" id="7362854at2"/>
<evidence type="ECO:0000313" key="1">
    <source>
        <dbReference type="EMBL" id="RAU21148.1"/>
    </source>
</evidence>
<dbReference type="Gene3D" id="6.10.280.50">
    <property type="match status" value="1"/>
</dbReference>
<dbReference type="Proteomes" id="UP000251075">
    <property type="component" value="Unassembled WGS sequence"/>
</dbReference>
<dbReference type="InterPro" id="IPR038444">
    <property type="entry name" value="DUF465_sf"/>
</dbReference>
<organism evidence="1 2">
    <name type="scientific">Paramagnetospirillum kuznetsovii</name>
    <dbReference type="NCBI Taxonomy" id="2053833"/>
    <lineage>
        <taxon>Bacteria</taxon>
        <taxon>Pseudomonadati</taxon>
        <taxon>Pseudomonadota</taxon>
        <taxon>Alphaproteobacteria</taxon>
        <taxon>Rhodospirillales</taxon>
        <taxon>Magnetospirillaceae</taxon>
        <taxon>Paramagnetospirillum</taxon>
    </lineage>
</organism>
<name>A0A364NVP2_9PROT</name>
<evidence type="ECO:0000313" key="2">
    <source>
        <dbReference type="Proteomes" id="UP000251075"/>
    </source>
</evidence>
<gene>
    <name evidence="1" type="ORF">CU669_14440</name>
</gene>
<evidence type="ECO:0008006" key="3">
    <source>
        <dbReference type="Google" id="ProtNLM"/>
    </source>
</evidence>
<dbReference type="RefSeq" id="WP_112145932.1">
    <property type="nucleotide sequence ID" value="NZ_PGTO01000012.1"/>
</dbReference>
<proteinExistence type="predicted"/>
<dbReference type="InterPro" id="IPR007420">
    <property type="entry name" value="DUF465"/>
</dbReference>
<sequence>MSLHDRIESLKAKHADLESAIESQIRAANPDTARINDLKRKKLRIKDELSKISTVTH</sequence>
<dbReference type="AlphaFoldDB" id="A0A364NVP2"/>